<evidence type="ECO:0000256" key="3">
    <source>
        <dbReference type="ARBA" id="ARBA00022691"/>
    </source>
</evidence>
<protein>
    <submittedName>
        <fullName evidence="8">Wyosine [tRNA(Phe)-imidazoG37] synthetase, radical SAM superfamily</fullName>
    </submittedName>
</protein>
<evidence type="ECO:0000256" key="4">
    <source>
        <dbReference type="ARBA" id="ARBA00022723"/>
    </source>
</evidence>
<dbReference type="CDD" id="cd01335">
    <property type="entry name" value="Radical_SAM"/>
    <property type="match status" value="1"/>
</dbReference>
<dbReference type="PANTHER" id="PTHR43787:SF11">
    <property type="entry name" value="UPF0026 PROTEIN SLR1464"/>
    <property type="match status" value="1"/>
</dbReference>
<sequence>MAIVFGPVASRRFGSSLGIDLSPAQKCCNYDCLYCELAKAKVMDQSINPPSISEVMSELKAAIARFGATDVITLTANGEPTLYPHLSELITQINAIKSSQKSLILSNGSAVFYPERLNALNELDIVKFSLDSANQSTFRRIDRGLKNYNVDEMIDKMAQFSRQFKGELVLEVLVVAGLNDNEAEFSALNRAFDKIKPARVDISSIDRPPAHDVRGVSFERLGELLELITTAPALIAHITPLNAPKELNQNELLKLLKMRPQSQYDIANNLSQSTKNILADLIKHGKIHSQKLAGVVFYRA</sequence>
<dbReference type="EMBL" id="CP049075">
    <property type="protein sequence ID" value="QLI04730.1"/>
    <property type="molecule type" value="Genomic_DNA"/>
</dbReference>
<keyword evidence="9" id="KW-1185">Reference proteome</keyword>
<dbReference type="AlphaFoldDB" id="A0A7H9CEV4"/>
<keyword evidence="5" id="KW-0408">Iron</keyword>
<dbReference type="InterPro" id="IPR040084">
    <property type="entry name" value="GTPase_Obg"/>
</dbReference>
<dbReference type="InterPro" id="IPR007197">
    <property type="entry name" value="rSAM"/>
</dbReference>
<name>A0A7H9CEV4_9BACT</name>
<dbReference type="SFLD" id="SFLDS00029">
    <property type="entry name" value="Radical_SAM"/>
    <property type="match status" value="1"/>
</dbReference>
<evidence type="ECO:0000259" key="7">
    <source>
        <dbReference type="PROSITE" id="PS51918"/>
    </source>
</evidence>
<dbReference type="InterPro" id="IPR013785">
    <property type="entry name" value="Aldolase_TIM"/>
</dbReference>
<evidence type="ECO:0000256" key="6">
    <source>
        <dbReference type="ARBA" id="ARBA00023014"/>
    </source>
</evidence>
<dbReference type="GO" id="GO:0051539">
    <property type="term" value="F:4 iron, 4 sulfur cluster binding"/>
    <property type="evidence" value="ECO:0007669"/>
    <property type="project" value="UniProtKB-KW"/>
</dbReference>
<keyword evidence="3" id="KW-0949">S-adenosyl-L-methionine</keyword>
<dbReference type="GO" id="GO:0003824">
    <property type="term" value="F:catalytic activity"/>
    <property type="evidence" value="ECO:0007669"/>
    <property type="project" value="InterPro"/>
</dbReference>
<dbReference type="SUPFAM" id="SSF102114">
    <property type="entry name" value="Radical SAM enzymes"/>
    <property type="match status" value="1"/>
</dbReference>
<dbReference type="PROSITE" id="PS51918">
    <property type="entry name" value="RADICAL_SAM"/>
    <property type="match status" value="1"/>
</dbReference>
<feature type="domain" description="Radical SAM core" evidence="7">
    <location>
        <begin position="13"/>
        <end position="250"/>
    </location>
</feature>
<evidence type="ECO:0000313" key="9">
    <source>
        <dbReference type="Proteomes" id="UP000509414"/>
    </source>
</evidence>
<evidence type="ECO:0000256" key="1">
    <source>
        <dbReference type="ARBA" id="ARBA00001966"/>
    </source>
</evidence>
<dbReference type="KEGG" id="cinf:CINF_0180"/>
<reference evidence="8 9" key="1">
    <citation type="submission" date="2020-02" db="EMBL/GenBank/DDBJ databases">
        <title>Complete genome sequence of the novel Campylobacter species Candidatus Campylobacter infans.</title>
        <authorList>
            <person name="Duim B."/>
            <person name="Zomer A."/>
            <person name="van der Graaf L."/>
            <person name="Wagenaar J."/>
        </authorList>
    </citation>
    <scope>NUCLEOTIDE SEQUENCE [LARGE SCALE GENOMIC DNA]</scope>
    <source>
        <strain evidence="8 9">19S00001</strain>
    </source>
</reference>
<organism evidence="8 9">
    <name type="scientific">Candidatus Campylobacter infans</name>
    <dbReference type="NCBI Taxonomy" id="2561898"/>
    <lineage>
        <taxon>Bacteria</taxon>
        <taxon>Pseudomonadati</taxon>
        <taxon>Campylobacterota</taxon>
        <taxon>Epsilonproteobacteria</taxon>
        <taxon>Campylobacterales</taxon>
        <taxon>Campylobacteraceae</taxon>
        <taxon>Campylobacter</taxon>
    </lineage>
</organism>
<dbReference type="PANTHER" id="PTHR43787">
    <property type="entry name" value="FEMO COFACTOR BIOSYNTHESIS PROTEIN NIFB-RELATED"/>
    <property type="match status" value="1"/>
</dbReference>
<comment type="cofactor">
    <cofactor evidence="1">
        <name>[4Fe-4S] cluster</name>
        <dbReference type="ChEBI" id="CHEBI:49883"/>
    </cofactor>
</comment>
<accession>A0A7H9CEV4</accession>
<dbReference type="GO" id="GO:0046872">
    <property type="term" value="F:metal ion binding"/>
    <property type="evidence" value="ECO:0007669"/>
    <property type="project" value="UniProtKB-KW"/>
</dbReference>
<dbReference type="Proteomes" id="UP000509414">
    <property type="component" value="Chromosome"/>
</dbReference>
<gene>
    <name evidence="8" type="ORF">CINF_0180</name>
</gene>
<dbReference type="RefSeq" id="WP_179975411.1">
    <property type="nucleotide sequence ID" value="NZ_CP049075.1"/>
</dbReference>
<evidence type="ECO:0000256" key="2">
    <source>
        <dbReference type="ARBA" id="ARBA00022485"/>
    </source>
</evidence>
<proteinExistence type="predicted"/>
<dbReference type="InterPro" id="IPR058240">
    <property type="entry name" value="rSAM_sf"/>
</dbReference>
<evidence type="ECO:0000313" key="8">
    <source>
        <dbReference type="EMBL" id="QLI04730.1"/>
    </source>
</evidence>
<dbReference type="Gene3D" id="3.20.20.70">
    <property type="entry name" value="Aldolase class I"/>
    <property type="match status" value="1"/>
</dbReference>
<evidence type="ECO:0000256" key="5">
    <source>
        <dbReference type="ARBA" id="ARBA00023004"/>
    </source>
</evidence>
<keyword evidence="4" id="KW-0479">Metal-binding</keyword>
<dbReference type="SFLD" id="SFLDG01083">
    <property type="entry name" value="Uncharacterised_Radical_SAM_Su"/>
    <property type="match status" value="1"/>
</dbReference>
<dbReference type="Pfam" id="PF04055">
    <property type="entry name" value="Radical_SAM"/>
    <property type="match status" value="1"/>
</dbReference>
<keyword evidence="2" id="KW-0004">4Fe-4S</keyword>
<keyword evidence="6" id="KW-0411">Iron-sulfur</keyword>